<dbReference type="SMART" id="SM00530">
    <property type="entry name" value="HTH_XRE"/>
    <property type="match status" value="1"/>
</dbReference>
<dbReference type="KEGG" id="lrs:PX52LOC_02828"/>
<sequence>MPEKLQVTFGQELRRVAEASGFATQQELADAAGLSQTMVGKLYLDQRPNVSASILFKLCSAIGVDCNHFAPHLTDGESDGTEPKASKRTPTVKPGRTKNAADPTPGKGKKK</sequence>
<evidence type="ECO:0000313" key="3">
    <source>
        <dbReference type="EMBL" id="QEL15892.1"/>
    </source>
</evidence>
<evidence type="ECO:0000256" key="1">
    <source>
        <dbReference type="SAM" id="MobiDB-lite"/>
    </source>
</evidence>
<dbReference type="EMBL" id="CP042425">
    <property type="protein sequence ID" value="QEL15892.1"/>
    <property type="molecule type" value="Genomic_DNA"/>
</dbReference>
<keyword evidence="4" id="KW-1185">Reference proteome</keyword>
<gene>
    <name evidence="3" type="ORF">PX52LOC_02828</name>
</gene>
<dbReference type="AlphaFoldDB" id="A0A5C1ADV8"/>
<protein>
    <recommendedName>
        <fullName evidence="2">HTH cro/C1-type domain-containing protein</fullName>
    </recommendedName>
</protein>
<dbReference type="Proteomes" id="UP000324974">
    <property type="component" value="Chromosome"/>
</dbReference>
<proteinExistence type="predicted"/>
<dbReference type="Gene3D" id="1.10.260.40">
    <property type="entry name" value="lambda repressor-like DNA-binding domains"/>
    <property type="match status" value="1"/>
</dbReference>
<organism evidence="3 4">
    <name type="scientific">Limnoglobus roseus</name>
    <dbReference type="NCBI Taxonomy" id="2598579"/>
    <lineage>
        <taxon>Bacteria</taxon>
        <taxon>Pseudomonadati</taxon>
        <taxon>Planctomycetota</taxon>
        <taxon>Planctomycetia</taxon>
        <taxon>Gemmatales</taxon>
        <taxon>Gemmataceae</taxon>
        <taxon>Limnoglobus</taxon>
    </lineage>
</organism>
<accession>A0A5C1ADV8</accession>
<dbReference type="InterPro" id="IPR010982">
    <property type="entry name" value="Lambda_DNA-bd_dom_sf"/>
</dbReference>
<dbReference type="GO" id="GO:0003677">
    <property type="term" value="F:DNA binding"/>
    <property type="evidence" value="ECO:0007669"/>
    <property type="project" value="InterPro"/>
</dbReference>
<dbReference type="PROSITE" id="PS50943">
    <property type="entry name" value="HTH_CROC1"/>
    <property type="match status" value="1"/>
</dbReference>
<dbReference type="CDD" id="cd00093">
    <property type="entry name" value="HTH_XRE"/>
    <property type="match status" value="1"/>
</dbReference>
<dbReference type="OrthoDB" id="7859381at2"/>
<feature type="domain" description="HTH cro/C1-type" evidence="2">
    <location>
        <begin position="24"/>
        <end position="69"/>
    </location>
</feature>
<reference evidence="4" key="1">
    <citation type="submission" date="2019-08" db="EMBL/GenBank/DDBJ databases">
        <title>Limnoglobus roseus gen. nov., sp. nov., a novel freshwater planctomycete with a giant genome from the family Gemmataceae.</title>
        <authorList>
            <person name="Kulichevskaya I.S."/>
            <person name="Naumoff D.G."/>
            <person name="Miroshnikov K."/>
            <person name="Ivanova A."/>
            <person name="Philippov D.A."/>
            <person name="Hakobyan A."/>
            <person name="Rijpstra I.C."/>
            <person name="Sinninghe Damste J.S."/>
            <person name="Liesack W."/>
            <person name="Dedysh S.N."/>
        </authorList>
    </citation>
    <scope>NUCLEOTIDE SEQUENCE [LARGE SCALE GENOMIC DNA]</scope>
    <source>
        <strain evidence="4">PX52</strain>
    </source>
</reference>
<dbReference type="Pfam" id="PF01381">
    <property type="entry name" value="HTH_3"/>
    <property type="match status" value="1"/>
</dbReference>
<dbReference type="RefSeq" id="WP_149110662.1">
    <property type="nucleotide sequence ID" value="NZ_CP042425.1"/>
</dbReference>
<evidence type="ECO:0000313" key="4">
    <source>
        <dbReference type="Proteomes" id="UP000324974"/>
    </source>
</evidence>
<dbReference type="InterPro" id="IPR001387">
    <property type="entry name" value="Cro/C1-type_HTH"/>
</dbReference>
<name>A0A5C1ADV8_9BACT</name>
<dbReference type="SUPFAM" id="SSF47413">
    <property type="entry name" value="lambda repressor-like DNA-binding domains"/>
    <property type="match status" value="1"/>
</dbReference>
<feature type="region of interest" description="Disordered" evidence="1">
    <location>
        <begin position="70"/>
        <end position="111"/>
    </location>
</feature>
<evidence type="ECO:0000259" key="2">
    <source>
        <dbReference type="PROSITE" id="PS50943"/>
    </source>
</evidence>